<dbReference type="Proteomes" id="UP001139721">
    <property type="component" value="Unassembled WGS sequence"/>
</dbReference>
<accession>A0A9X2D3W4</accession>
<comment type="caution">
    <text evidence="1">The sequence shown here is derived from an EMBL/GenBank/DDBJ whole genome shotgun (WGS) entry which is preliminary data.</text>
</comment>
<name>A0A9X2D3W4_9GAMM</name>
<gene>
    <name evidence="1" type="ORF">LOX96_16935</name>
</gene>
<dbReference type="RefSeq" id="WP_250424671.1">
    <property type="nucleotide sequence ID" value="NZ_JAJKBJ010000040.1"/>
</dbReference>
<organism evidence="1 2">
    <name type="scientific">Legionella maioricensis</name>
    <dbReference type="NCBI Taxonomy" id="2896528"/>
    <lineage>
        <taxon>Bacteria</taxon>
        <taxon>Pseudomonadati</taxon>
        <taxon>Pseudomonadota</taxon>
        <taxon>Gammaproteobacteria</taxon>
        <taxon>Legionellales</taxon>
        <taxon>Legionellaceae</taxon>
        <taxon>Legionella</taxon>
    </lineage>
</organism>
<evidence type="ECO:0000313" key="1">
    <source>
        <dbReference type="EMBL" id="MCL9685787.1"/>
    </source>
</evidence>
<protein>
    <submittedName>
        <fullName evidence="1">Uncharacterized protein</fullName>
    </submittedName>
</protein>
<evidence type="ECO:0000313" key="2">
    <source>
        <dbReference type="Proteomes" id="UP001139721"/>
    </source>
</evidence>
<proteinExistence type="predicted"/>
<dbReference type="AlphaFoldDB" id="A0A9X2D3W4"/>
<reference evidence="1" key="1">
    <citation type="submission" date="2021-11" db="EMBL/GenBank/DDBJ databases">
        <title>Legionella maioricencis sp. nov., a new species isolated from hot water samples in Mallorca.</title>
        <authorList>
            <person name="Crespi S."/>
            <person name="Drasar V."/>
            <person name="Salva-Serra F."/>
            <person name="Jaen-Luchoro D."/>
            <person name="Pineiro-Iglesias B."/>
            <person name="Aliaga F."/>
            <person name="Fernandez-Juarez V."/>
            <person name="Coll G."/>
            <person name="Moore E.R.B."/>
            <person name="Bennasar-Figueras A."/>
        </authorList>
    </citation>
    <scope>NUCLEOTIDE SEQUENCE</scope>
    <source>
        <strain evidence="1">HCPI-6</strain>
    </source>
</reference>
<keyword evidence="2" id="KW-1185">Reference proteome</keyword>
<dbReference type="EMBL" id="JAJKBJ010000040">
    <property type="protein sequence ID" value="MCL9685787.1"/>
    <property type="molecule type" value="Genomic_DNA"/>
</dbReference>
<sequence length="214" mass="24808">MIKIIKETIFLLLFIVTIGYAKTPNDSVVINRVLISNTAKKIIFDVYAPGKDVHIFTNKDKKIFYYVYFGIINPTKKKYQIEIICVDKKDNIVFQEATERTLIKYPDYIGEDIVKNQEQMLWLDPTPGAIVKGQRLPLKSDNDYFIELYIEKKLVGVSRFTYQVMRDAKQDGLEKEKKIEAAQKMLEEGSEPDFVSKLTGISLENIKLLQRLDN</sequence>